<evidence type="ECO:0000313" key="2">
    <source>
        <dbReference type="Proteomes" id="UP001165041"/>
    </source>
</evidence>
<evidence type="ECO:0000313" key="1">
    <source>
        <dbReference type="EMBL" id="GLW74677.1"/>
    </source>
</evidence>
<organism evidence="1 2">
    <name type="scientific">Kitasatospora phosalacinea</name>
    <dbReference type="NCBI Taxonomy" id="2065"/>
    <lineage>
        <taxon>Bacteria</taxon>
        <taxon>Bacillati</taxon>
        <taxon>Actinomycetota</taxon>
        <taxon>Actinomycetes</taxon>
        <taxon>Kitasatosporales</taxon>
        <taxon>Streptomycetaceae</taxon>
        <taxon>Kitasatospora</taxon>
    </lineage>
</organism>
<evidence type="ECO:0008006" key="3">
    <source>
        <dbReference type="Google" id="ProtNLM"/>
    </source>
</evidence>
<comment type="caution">
    <text evidence="1">The sequence shown here is derived from an EMBL/GenBank/DDBJ whole genome shotgun (WGS) entry which is preliminary data.</text>
</comment>
<dbReference type="EMBL" id="BSSA01000038">
    <property type="protein sequence ID" value="GLW74677.1"/>
    <property type="molecule type" value="Genomic_DNA"/>
</dbReference>
<name>A0A9W6QD92_9ACTN</name>
<proteinExistence type="predicted"/>
<reference evidence="1" key="1">
    <citation type="submission" date="2023-02" db="EMBL/GenBank/DDBJ databases">
        <title>Kitasatospora phosalacinea NBRC 14627.</title>
        <authorList>
            <person name="Ichikawa N."/>
            <person name="Sato H."/>
            <person name="Tonouchi N."/>
        </authorList>
    </citation>
    <scope>NUCLEOTIDE SEQUENCE</scope>
    <source>
        <strain evidence="1">NBRC 14627</strain>
    </source>
</reference>
<gene>
    <name evidence="1" type="ORF">Kpho02_69750</name>
</gene>
<dbReference type="AlphaFoldDB" id="A0A9W6QD92"/>
<accession>A0A9W6QD92</accession>
<dbReference type="RefSeq" id="WP_285740248.1">
    <property type="nucleotide sequence ID" value="NZ_BSSA01000038.1"/>
</dbReference>
<sequence>MLTISHTAEVAVYHCLPLMPRWHWESRAHGHDVTITLELAVPEQEIGDEDTTELRIAAGLLEEFDGPLYLKDVGSLVEPSEPRTDEQWLARWVHEWTSARLRSGLGDHLKVTVSFSNGNTKVHRGAAVEAAA</sequence>
<dbReference type="Proteomes" id="UP001165041">
    <property type="component" value="Unassembled WGS sequence"/>
</dbReference>
<protein>
    <recommendedName>
        <fullName evidence="3">6-carboxy-5,6,7,8-tetrahydropterin synthase</fullName>
    </recommendedName>
</protein>